<evidence type="ECO:0000313" key="3">
    <source>
        <dbReference type="Proteomes" id="UP000309016"/>
    </source>
</evidence>
<dbReference type="InterPro" id="IPR010982">
    <property type="entry name" value="Lambda_DNA-bd_dom_sf"/>
</dbReference>
<dbReference type="EMBL" id="CP040812">
    <property type="protein sequence ID" value="QCY69042.1"/>
    <property type="molecule type" value="Genomic_DNA"/>
</dbReference>
<feature type="domain" description="HTH cro/C1-type" evidence="1">
    <location>
        <begin position="18"/>
        <end position="77"/>
    </location>
</feature>
<dbReference type="GO" id="GO:0003677">
    <property type="term" value="F:DNA binding"/>
    <property type="evidence" value="ECO:0007669"/>
    <property type="project" value="InterPro"/>
</dbReference>
<sequence>MIIEIIISELDFYLIEKIRELRIKSSPYIDQVTLAQKIGVSEGYIGSIENPKIPSKYNIRMLHRVADALELTSYDSLFPKTIVANDLVKIKLKLKQRSNRRHEIDSLGNVVKRFDVISKKPLNKKEVELWNSSDKTKKLKYLKIISS</sequence>
<dbReference type="AlphaFoldDB" id="A0A5B7X2W7"/>
<reference evidence="2 3" key="1">
    <citation type="submission" date="2019-06" db="EMBL/GenBank/DDBJ databases">
        <title>Complete genome sequence of Antarcticibacterium flavum KCTC 52984T from an Antarctic marine sediment.</title>
        <authorList>
            <person name="Lee Y.M."/>
            <person name="Shin S.C."/>
        </authorList>
    </citation>
    <scope>NUCLEOTIDE SEQUENCE [LARGE SCALE GENOMIC DNA]</scope>
    <source>
        <strain evidence="2 3">KCTC 52984</strain>
    </source>
</reference>
<gene>
    <name evidence="2" type="ORF">FHG64_06270</name>
</gene>
<name>A0A5B7X2W7_9FLAO</name>
<dbReference type="Proteomes" id="UP000309016">
    <property type="component" value="Chromosome"/>
</dbReference>
<dbReference type="SMART" id="SM00530">
    <property type="entry name" value="HTH_XRE"/>
    <property type="match status" value="1"/>
</dbReference>
<accession>A0A5B7X2W7</accession>
<dbReference type="CDD" id="cd00093">
    <property type="entry name" value="HTH_XRE"/>
    <property type="match status" value="1"/>
</dbReference>
<dbReference type="PROSITE" id="PS50943">
    <property type="entry name" value="HTH_CROC1"/>
    <property type="match status" value="1"/>
</dbReference>
<dbReference type="SUPFAM" id="SSF47413">
    <property type="entry name" value="lambda repressor-like DNA-binding domains"/>
    <property type="match status" value="1"/>
</dbReference>
<dbReference type="KEGG" id="afla:FHG64_06270"/>
<dbReference type="Gene3D" id="1.10.260.40">
    <property type="entry name" value="lambda repressor-like DNA-binding domains"/>
    <property type="match status" value="1"/>
</dbReference>
<dbReference type="InterPro" id="IPR001387">
    <property type="entry name" value="Cro/C1-type_HTH"/>
</dbReference>
<dbReference type="OrthoDB" id="1080574at2"/>
<protein>
    <submittedName>
        <fullName evidence="2">Transcriptional regulator</fullName>
    </submittedName>
</protein>
<keyword evidence="3" id="KW-1185">Reference proteome</keyword>
<evidence type="ECO:0000259" key="1">
    <source>
        <dbReference type="PROSITE" id="PS50943"/>
    </source>
</evidence>
<dbReference type="RefSeq" id="WP_139065624.1">
    <property type="nucleotide sequence ID" value="NZ_CP040812.1"/>
</dbReference>
<proteinExistence type="predicted"/>
<organism evidence="2 3">
    <name type="scientific">Antarcticibacterium flavum</name>
    <dbReference type="NCBI Taxonomy" id="2058175"/>
    <lineage>
        <taxon>Bacteria</taxon>
        <taxon>Pseudomonadati</taxon>
        <taxon>Bacteroidota</taxon>
        <taxon>Flavobacteriia</taxon>
        <taxon>Flavobacteriales</taxon>
        <taxon>Flavobacteriaceae</taxon>
        <taxon>Antarcticibacterium</taxon>
    </lineage>
</organism>
<evidence type="ECO:0000313" key="2">
    <source>
        <dbReference type="EMBL" id="QCY69042.1"/>
    </source>
</evidence>